<evidence type="ECO:0000256" key="1">
    <source>
        <dbReference type="SAM" id="MobiDB-lite"/>
    </source>
</evidence>
<sequence length="318" mass="34843">MRTNNTPDLQVIAADTHDIRSGGDDLQAGHGSKHRRQGRLSVGEQDRLRRLIEGPVAAMTAGYLTIDLDQGLDRDPNFELAIHTTRDKILEPHMRLSSLREHLVSCLPQDASPIITLLLLEAVARQLGREWLQDQASIVDVSIASARLQNCIQAIALEESAKIQSRNAHFVLICLPEGEKHSLMPYLTGALFAASGWHHEVCTYESDARADLHDAASRADLICIGWCDSQLKSNLKRLISDVRLHSAPKRPPIIAGGAAALDTVDFLVGMGIDSICDSAYSALKVSENFKNLEKVLPISSPFFNAPGSIIRRTDRPAP</sequence>
<feature type="region of interest" description="Disordered" evidence="1">
    <location>
        <begin position="1"/>
        <end position="40"/>
    </location>
</feature>
<evidence type="ECO:0000313" key="3">
    <source>
        <dbReference type="Proteomes" id="UP001157914"/>
    </source>
</evidence>
<protein>
    <submittedName>
        <fullName evidence="2">Methanogenic corrinoid protein MtbC1</fullName>
    </submittedName>
</protein>
<dbReference type="Proteomes" id="UP001157914">
    <property type="component" value="Unassembled WGS sequence"/>
</dbReference>
<dbReference type="RefSeq" id="WP_283404643.1">
    <property type="nucleotide sequence ID" value="NZ_BAAAEA010000005.1"/>
</dbReference>
<name>A0ABY1PKH3_9HYPH</name>
<evidence type="ECO:0000313" key="2">
    <source>
        <dbReference type="EMBL" id="SMP36231.1"/>
    </source>
</evidence>
<dbReference type="EMBL" id="FXTT01000007">
    <property type="protein sequence ID" value="SMP36231.1"/>
    <property type="molecule type" value="Genomic_DNA"/>
</dbReference>
<dbReference type="Gene3D" id="3.40.50.280">
    <property type="entry name" value="Cobalamin-binding domain"/>
    <property type="match status" value="1"/>
</dbReference>
<comment type="caution">
    <text evidence="2">The sequence shown here is derived from an EMBL/GenBank/DDBJ whole genome shotgun (WGS) entry which is preliminary data.</text>
</comment>
<gene>
    <name evidence="2" type="ORF">SAMN06265374_4125</name>
</gene>
<proteinExistence type="predicted"/>
<organism evidence="2 3">
    <name type="scientific">Roseibium denhamense</name>
    <dbReference type="NCBI Taxonomy" id="76305"/>
    <lineage>
        <taxon>Bacteria</taxon>
        <taxon>Pseudomonadati</taxon>
        <taxon>Pseudomonadota</taxon>
        <taxon>Alphaproteobacteria</taxon>
        <taxon>Hyphomicrobiales</taxon>
        <taxon>Stappiaceae</taxon>
        <taxon>Roseibium</taxon>
    </lineage>
</organism>
<keyword evidence="3" id="KW-1185">Reference proteome</keyword>
<accession>A0ABY1PKH3</accession>
<reference evidence="2 3" key="1">
    <citation type="submission" date="2017-05" db="EMBL/GenBank/DDBJ databases">
        <authorList>
            <person name="Varghese N."/>
            <person name="Submissions S."/>
        </authorList>
    </citation>
    <scope>NUCLEOTIDE SEQUENCE [LARGE SCALE GENOMIC DNA]</scope>
    <source>
        <strain evidence="2 3">DSM 15949</strain>
    </source>
</reference>